<feature type="domain" description="HTH myb-type" evidence="7">
    <location>
        <begin position="62"/>
        <end position="113"/>
    </location>
</feature>
<feature type="domain" description="HTH myb-type" evidence="7">
    <location>
        <begin position="6"/>
        <end position="61"/>
    </location>
</feature>
<name>A0A1R2CUV0_9CILI</name>
<evidence type="ECO:0000256" key="4">
    <source>
        <dbReference type="ARBA" id="ARBA00023163"/>
    </source>
</evidence>
<evidence type="ECO:0000313" key="8">
    <source>
        <dbReference type="EMBL" id="OMJ92772.1"/>
    </source>
</evidence>
<dbReference type="GO" id="GO:0000978">
    <property type="term" value="F:RNA polymerase II cis-regulatory region sequence-specific DNA binding"/>
    <property type="evidence" value="ECO:0007669"/>
    <property type="project" value="TreeGrafter"/>
</dbReference>
<dbReference type="FunFam" id="1.10.10.60:FF:000010">
    <property type="entry name" value="Transcriptional activator Myb isoform A"/>
    <property type="match status" value="1"/>
</dbReference>
<dbReference type="AlphaFoldDB" id="A0A1R2CUV0"/>
<evidence type="ECO:0000256" key="5">
    <source>
        <dbReference type="ARBA" id="ARBA00023242"/>
    </source>
</evidence>
<dbReference type="Pfam" id="PF00249">
    <property type="entry name" value="Myb_DNA-binding"/>
    <property type="match status" value="1"/>
</dbReference>
<keyword evidence="2" id="KW-0805">Transcription regulation</keyword>
<proteinExistence type="predicted"/>
<feature type="domain" description="HTH myb-type" evidence="7">
    <location>
        <begin position="114"/>
        <end position="164"/>
    </location>
</feature>
<feature type="domain" description="Myb-like" evidence="6">
    <location>
        <begin position="58"/>
        <end position="109"/>
    </location>
</feature>
<dbReference type="SMART" id="SM00717">
    <property type="entry name" value="SANT"/>
    <property type="match status" value="3"/>
</dbReference>
<comment type="caution">
    <text evidence="8">The sequence shown here is derived from an EMBL/GenBank/DDBJ whole genome shotgun (WGS) entry which is preliminary data.</text>
</comment>
<dbReference type="Pfam" id="PF13921">
    <property type="entry name" value="Myb_DNA-bind_6"/>
    <property type="match status" value="1"/>
</dbReference>
<feature type="domain" description="Myb-like" evidence="6">
    <location>
        <begin position="110"/>
        <end position="160"/>
    </location>
</feature>
<dbReference type="PANTHER" id="PTHR46621">
    <property type="entry name" value="SNRNA-ACTIVATING PROTEIN COMPLEX SUBUNIT 4"/>
    <property type="match status" value="1"/>
</dbReference>
<dbReference type="InterPro" id="IPR009057">
    <property type="entry name" value="Homeodomain-like_sf"/>
</dbReference>
<gene>
    <name evidence="8" type="ORF">SteCoe_4406</name>
</gene>
<evidence type="ECO:0000256" key="3">
    <source>
        <dbReference type="ARBA" id="ARBA00023125"/>
    </source>
</evidence>
<keyword evidence="4" id="KW-0804">Transcription</keyword>
<dbReference type="PROSITE" id="PS50090">
    <property type="entry name" value="MYB_LIKE"/>
    <property type="match status" value="3"/>
</dbReference>
<keyword evidence="5" id="KW-0539">Nucleus</keyword>
<dbReference type="Gene3D" id="1.10.10.60">
    <property type="entry name" value="Homeodomain-like"/>
    <property type="match status" value="3"/>
</dbReference>
<evidence type="ECO:0000259" key="6">
    <source>
        <dbReference type="PROSITE" id="PS50090"/>
    </source>
</evidence>
<organism evidence="8 9">
    <name type="scientific">Stentor coeruleus</name>
    <dbReference type="NCBI Taxonomy" id="5963"/>
    <lineage>
        <taxon>Eukaryota</taxon>
        <taxon>Sar</taxon>
        <taxon>Alveolata</taxon>
        <taxon>Ciliophora</taxon>
        <taxon>Postciliodesmatophora</taxon>
        <taxon>Heterotrichea</taxon>
        <taxon>Heterotrichida</taxon>
        <taxon>Stentoridae</taxon>
        <taxon>Stentor</taxon>
    </lineage>
</organism>
<evidence type="ECO:0000313" key="9">
    <source>
        <dbReference type="Proteomes" id="UP000187209"/>
    </source>
</evidence>
<keyword evidence="3" id="KW-0238">DNA-binding</keyword>
<keyword evidence="9" id="KW-1185">Reference proteome</keyword>
<sequence length="252" mass="29581">MSRGTTKELKHGKWNEDEDELLRYAINEFGEKQWRLIAQKVKGRSPIQCLHRWSKILKPGLVKGPWSAHEDLLLKQWVENQGPQKWSLCSKNISGRSGKQCRERWSNILNPDVKKGEWKPEEDALIFQMFQTCGPKWTMIAGCLEGRTENSIKNRFYSTIRKMKAQGQELTTEIKPEIPQEKFPDSEEKMTTLISQIQHFQVLLDTTRSQIMQLENSMDTKIEDMDELKIEDIEELKNFQHELLLIKPHGFK</sequence>
<evidence type="ECO:0008006" key="10">
    <source>
        <dbReference type="Google" id="ProtNLM"/>
    </source>
</evidence>
<dbReference type="SUPFAM" id="SSF46689">
    <property type="entry name" value="Homeodomain-like"/>
    <property type="match status" value="2"/>
</dbReference>
<reference evidence="8 9" key="1">
    <citation type="submission" date="2016-11" db="EMBL/GenBank/DDBJ databases">
        <title>The macronuclear genome of Stentor coeruleus: a giant cell with tiny introns.</title>
        <authorList>
            <person name="Slabodnick M."/>
            <person name="Ruby J.G."/>
            <person name="Reiff S.B."/>
            <person name="Swart E.C."/>
            <person name="Gosai S."/>
            <person name="Prabakaran S."/>
            <person name="Witkowska E."/>
            <person name="Larue G.E."/>
            <person name="Fisher S."/>
            <person name="Freeman R.M."/>
            <person name="Gunawardena J."/>
            <person name="Chu W."/>
            <person name="Stover N.A."/>
            <person name="Gregory B.D."/>
            <person name="Nowacki M."/>
            <person name="Derisi J."/>
            <person name="Roy S.W."/>
            <person name="Marshall W.F."/>
            <person name="Sood P."/>
        </authorList>
    </citation>
    <scope>NUCLEOTIDE SEQUENCE [LARGE SCALE GENOMIC DNA]</scope>
    <source>
        <strain evidence="8">WM001</strain>
    </source>
</reference>
<evidence type="ECO:0000256" key="2">
    <source>
        <dbReference type="ARBA" id="ARBA00023015"/>
    </source>
</evidence>
<dbReference type="InterPro" id="IPR017930">
    <property type="entry name" value="Myb_dom"/>
</dbReference>
<protein>
    <recommendedName>
        <fullName evidence="10">Myb-like DNA-binding domain containing protein</fullName>
    </recommendedName>
</protein>
<dbReference type="InterPro" id="IPR051575">
    <property type="entry name" value="Myb-like_DNA-bd"/>
</dbReference>
<dbReference type="GO" id="GO:0042796">
    <property type="term" value="P:snRNA transcription by RNA polymerase III"/>
    <property type="evidence" value="ECO:0007669"/>
    <property type="project" value="TreeGrafter"/>
</dbReference>
<dbReference type="PROSITE" id="PS51294">
    <property type="entry name" value="HTH_MYB"/>
    <property type="match status" value="3"/>
</dbReference>
<dbReference type="Proteomes" id="UP000187209">
    <property type="component" value="Unassembled WGS sequence"/>
</dbReference>
<keyword evidence="1" id="KW-0677">Repeat</keyword>
<dbReference type="GO" id="GO:0042795">
    <property type="term" value="P:snRNA transcription by RNA polymerase II"/>
    <property type="evidence" value="ECO:0007669"/>
    <property type="project" value="TreeGrafter"/>
</dbReference>
<dbReference type="GO" id="GO:0001006">
    <property type="term" value="F:RNA polymerase III type 3 promoter sequence-specific DNA binding"/>
    <property type="evidence" value="ECO:0007669"/>
    <property type="project" value="TreeGrafter"/>
</dbReference>
<dbReference type="EMBL" id="MPUH01000055">
    <property type="protein sequence ID" value="OMJ92772.1"/>
    <property type="molecule type" value="Genomic_DNA"/>
</dbReference>
<evidence type="ECO:0000256" key="1">
    <source>
        <dbReference type="ARBA" id="ARBA00022737"/>
    </source>
</evidence>
<dbReference type="GO" id="GO:0019185">
    <property type="term" value="C:snRNA-activating protein complex"/>
    <property type="evidence" value="ECO:0007669"/>
    <property type="project" value="TreeGrafter"/>
</dbReference>
<dbReference type="InterPro" id="IPR001005">
    <property type="entry name" value="SANT/Myb"/>
</dbReference>
<feature type="domain" description="Myb-like" evidence="6">
    <location>
        <begin position="6"/>
        <end position="57"/>
    </location>
</feature>
<accession>A0A1R2CUV0</accession>
<evidence type="ECO:0000259" key="7">
    <source>
        <dbReference type="PROSITE" id="PS51294"/>
    </source>
</evidence>
<dbReference type="PANTHER" id="PTHR46621:SF1">
    <property type="entry name" value="SNRNA-ACTIVATING PROTEIN COMPLEX SUBUNIT 4"/>
    <property type="match status" value="1"/>
</dbReference>
<dbReference type="CDD" id="cd00167">
    <property type="entry name" value="SANT"/>
    <property type="match status" value="3"/>
</dbReference>
<dbReference type="OrthoDB" id="2143914at2759"/>